<comment type="similarity">
    <text evidence="1 11">Belongs to the GatB/GatE family. GatB subfamily.</text>
</comment>
<dbReference type="InterPro" id="IPR023168">
    <property type="entry name" value="GatB_Yqey_C_2"/>
</dbReference>
<evidence type="ECO:0000256" key="11">
    <source>
        <dbReference type="HAMAP-Rule" id="MF_00121"/>
    </source>
</evidence>
<sequence>MTTALIQGYEVVIGFETHAQLACASKIFSRAPLGFGAAPNTQTAPVDCALPGTLPVMNRQAVACAIRLGLALGSHVAPRSIFARKNYFYPDLPKGYQISQFEIPVVQGGEVSFFVDGEKKTVRLVRAHLEEDAGKSVHDQFPDASGIDLNRAGTPLLEIVTEPDMRSTAEAVAYAKELHKIVTWIGICDGNMQEGNFRCDANVSVRKPGQPFGTRREIKNLNSFRYMQQAIDYEIRWQIEQLEDGHAIEQATVLFDPATGETRAMRTKEDSADYRYFPDPDLPPLVIAPEWIAQVKADMPELPRQMAERFVRDWGLPEYDATTLTQSQAMGAYFEEAAQACGQAKLVSNWVMGEISRRLNTEEIGIEAAPVRPAQLAALIGRIHDGTISNNAAKQVFEALWSGQASEVDAVIEAKGLKQMNDSGALEKIIDEVIAANPANVEQYKAGKDKAFNALVGQVMKASKGKANPQQVNELLKAKLAG</sequence>
<dbReference type="SMART" id="SM00845">
    <property type="entry name" value="GatB_Yqey"/>
    <property type="match status" value="1"/>
</dbReference>
<dbReference type="NCBIfam" id="NF004015">
    <property type="entry name" value="PRK05477.1-5"/>
    <property type="match status" value="1"/>
</dbReference>
<keyword evidence="6 11" id="KW-0067">ATP-binding</keyword>
<evidence type="ECO:0000313" key="13">
    <source>
        <dbReference type="EMBL" id="PAT35414.1"/>
    </source>
</evidence>
<dbReference type="GO" id="GO:0005524">
    <property type="term" value="F:ATP binding"/>
    <property type="evidence" value="ECO:0007669"/>
    <property type="project" value="UniProtKB-KW"/>
</dbReference>
<evidence type="ECO:0000256" key="8">
    <source>
        <dbReference type="ARBA" id="ARBA00024799"/>
    </source>
</evidence>
<dbReference type="Gene3D" id="1.10.10.410">
    <property type="match status" value="1"/>
</dbReference>
<evidence type="ECO:0000259" key="12">
    <source>
        <dbReference type="SMART" id="SM00845"/>
    </source>
</evidence>
<dbReference type="InterPro" id="IPR017958">
    <property type="entry name" value="Gln-tRNA_amidoTrfase_suB_CS"/>
</dbReference>
<dbReference type="InterPro" id="IPR018027">
    <property type="entry name" value="Asn/Gln_amidotransferase"/>
</dbReference>
<dbReference type="EC" id="6.3.5.-" evidence="11"/>
<dbReference type="SUPFAM" id="SSF89095">
    <property type="entry name" value="GatB/YqeY motif"/>
    <property type="match status" value="1"/>
</dbReference>
<accession>A0A2A2ACE7</accession>
<dbReference type="HAMAP" id="MF_00121">
    <property type="entry name" value="GatB"/>
    <property type="match status" value="1"/>
</dbReference>
<evidence type="ECO:0000256" key="9">
    <source>
        <dbReference type="ARBA" id="ARBA00047380"/>
    </source>
</evidence>
<reference evidence="13 14" key="1">
    <citation type="submission" date="2017-08" db="EMBL/GenBank/DDBJ databases">
        <title>WGS of Clinical strains of the CDC Group NO-1 linked to zoonotic infections in humans.</title>
        <authorList>
            <person name="Bernier A.-M."/>
            <person name="Bernard K."/>
        </authorList>
    </citation>
    <scope>NUCLEOTIDE SEQUENCE [LARGE SCALE GENOMIC DNA]</scope>
    <source>
        <strain evidence="13 14">NML03-0146</strain>
    </source>
</reference>
<evidence type="ECO:0000256" key="4">
    <source>
        <dbReference type="ARBA" id="ARBA00022598"/>
    </source>
</evidence>
<dbReference type="Gene3D" id="1.10.150.380">
    <property type="entry name" value="GatB domain, N-terminal subdomain"/>
    <property type="match status" value="1"/>
</dbReference>
<dbReference type="InterPro" id="IPR003789">
    <property type="entry name" value="Asn/Gln_tRNA_amidoTrase-B-like"/>
</dbReference>
<comment type="catalytic activity">
    <reaction evidence="10 11">
        <text>L-glutamyl-tRNA(Gln) + L-glutamine + ATP + H2O = L-glutaminyl-tRNA(Gln) + L-glutamate + ADP + phosphate + H(+)</text>
        <dbReference type="Rhea" id="RHEA:17521"/>
        <dbReference type="Rhea" id="RHEA-COMP:9681"/>
        <dbReference type="Rhea" id="RHEA-COMP:9684"/>
        <dbReference type="ChEBI" id="CHEBI:15377"/>
        <dbReference type="ChEBI" id="CHEBI:15378"/>
        <dbReference type="ChEBI" id="CHEBI:29985"/>
        <dbReference type="ChEBI" id="CHEBI:30616"/>
        <dbReference type="ChEBI" id="CHEBI:43474"/>
        <dbReference type="ChEBI" id="CHEBI:58359"/>
        <dbReference type="ChEBI" id="CHEBI:78520"/>
        <dbReference type="ChEBI" id="CHEBI:78521"/>
        <dbReference type="ChEBI" id="CHEBI:456216"/>
    </reaction>
</comment>
<evidence type="ECO:0000256" key="2">
    <source>
        <dbReference type="ARBA" id="ARBA00011123"/>
    </source>
</evidence>
<dbReference type="PANTHER" id="PTHR11659">
    <property type="entry name" value="GLUTAMYL-TRNA GLN AMIDOTRANSFERASE SUBUNIT B MITOCHONDRIAL AND PROKARYOTIC PET112-RELATED"/>
    <property type="match status" value="1"/>
</dbReference>
<gene>
    <name evidence="11" type="primary">gatB</name>
    <name evidence="13" type="ORF">CK620_06015</name>
</gene>
<evidence type="ECO:0000256" key="7">
    <source>
        <dbReference type="ARBA" id="ARBA00022917"/>
    </source>
</evidence>
<comment type="function">
    <text evidence="8 11">Allows the formation of correctly charged Asn-tRNA(Asn) or Gln-tRNA(Gln) through the transamidation of misacylated Asp-tRNA(Asn) or Glu-tRNA(Gln) in organisms which lack either or both of asparaginyl-tRNA or glutaminyl-tRNA synthetases. The reaction takes place in the presence of glutamine and ATP through an activated phospho-Asp-tRNA(Asn) or phospho-Glu-tRNA(Gln).</text>
</comment>
<dbReference type="GO" id="GO:0050566">
    <property type="term" value="F:asparaginyl-tRNA synthase (glutamine-hydrolyzing) activity"/>
    <property type="evidence" value="ECO:0007669"/>
    <property type="project" value="RHEA"/>
</dbReference>
<evidence type="ECO:0000256" key="6">
    <source>
        <dbReference type="ARBA" id="ARBA00022840"/>
    </source>
</evidence>
<evidence type="ECO:0000313" key="14">
    <source>
        <dbReference type="Proteomes" id="UP000217999"/>
    </source>
</evidence>
<dbReference type="GO" id="GO:0070681">
    <property type="term" value="P:glutaminyl-tRNAGln biosynthesis via transamidation"/>
    <property type="evidence" value="ECO:0007669"/>
    <property type="project" value="TreeGrafter"/>
</dbReference>
<protein>
    <recommendedName>
        <fullName evidence="3 11">Aspartyl/glutamyl-tRNA(Asn/Gln) amidotransferase subunit B</fullName>
        <shortName evidence="11">Asp/Glu-ADT subunit B</shortName>
        <ecNumber evidence="11">6.3.5.-</ecNumber>
    </recommendedName>
</protein>
<dbReference type="InterPro" id="IPR004413">
    <property type="entry name" value="GatB"/>
</dbReference>
<dbReference type="FunFam" id="1.10.10.410:FF:000001">
    <property type="entry name" value="Aspartyl/glutamyl-tRNA(Asn/Gln) amidotransferase subunit B"/>
    <property type="match status" value="1"/>
</dbReference>
<dbReference type="Pfam" id="PF02637">
    <property type="entry name" value="GatB_Yqey"/>
    <property type="match status" value="1"/>
</dbReference>
<comment type="catalytic activity">
    <reaction evidence="9 11">
        <text>L-aspartyl-tRNA(Asn) + L-glutamine + ATP + H2O = L-asparaginyl-tRNA(Asn) + L-glutamate + ADP + phosphate + 2 H(+)</text>
        <dbReference type="Rhea" id="RHEA:14513"/>
        <dbReference type="Rhea" id="RHEA-COMP:9674"/>
        <dbReference type="Rhea" id="RHEA-COMP:9677"/>
        <dbReference type="ChEBI" id="CHEBI:15377"/>
        <dbReference type="ChEBI" id="CHEBI:15378"/>
        <dbReference type="ChEBI" id="CHEBI:29985"/>
        <dbReference type="ChEBI" id="CHEBI:30616"/>
        <dbReference type="ChEBI" id="CHEBI:43474"/>
        <dbReference type="ChEBI" id="CHEBI:58359"/>
        <dbReference type="ChEBI" id="CHEBI:78515"/>
        <dbReference type="ChEBI" id="CHEBI:78516"/>
        <dbReference type="ChEBI" id="CHEBI:456216"/>
    </reaction>
</comment>
<evidence type="ECO:0000256" key="10">
    <source>
        <dbReference type="ARBA" id="ARBA00047913"/>
    </source>
</evidence>
<dbReference type="EMBL" id="NSJF01000002">
    <property type="protein sequence ID" value="PAT35414.1"/>
    <property type="molecule type" value="Genomic_DNA"/>
</dbReference>
<dbReference type="PROSITE" id="PS01234">
    <property type="entry name" value="GATB"/>
    <property type="match status" value="1"/>
</dbReference>
<dbReference type="NCBIfam" id="NF004012">
    <property type="entry name" value="PRK05477.1-2"/>
    <property type="match status" value="1"/>
</dbReference>
<dbReference type="InterPro" id="IPR014746">
    <property type="entry name" value="Gln_synth/guanido_kin_cat_dom"/>
</dbReference>
<proteinExistence type="inferred from homology"/>
<organism evidence="13 14">
    <name type="scientific">Vandammella animalimorsus</name>
    <dbReference type="NCBI Taxonomy" id="2029117"/>
    <lineage>
        <taxon>Bacteria</taxon>
        <taxon>Pseudomonadati</taxon>
        <taxon>Pseudomonadota</taxon>
        <taxon>Betaproteobacteria</taxon>
        <taxon>Burkholderiales</taxon>
        <taxon>Comamonadaceae</taxon>
        <taxon>Vandammella</taxon>
    </lineage>
</organism>
<dbReference type="GO" id="GO:0050567">
    <property type="term" value="F:glutaminyl-tRNA synthase (glutamine-hydrolyzing) activity"/>
    <property type="evidence" value="ECO:0007669"/>
    <property type="project" value="UniProtKB-UniRule"/>
</dbReference>
<keyword evidence="5 11" id="KW-0547">Nucleotide-binding</keyword>
<evidence type="ECO:0000256" key="5">
    <source>
        <dbReference type="ARBA" id="ARBA00022741"/>
    </source>
</evidence>
<dbReference type="NCBIfam" id="TIGR00133">
    <property type="entry name" value="gatB"/>
    <property type="match status" value="1"/>
</dbReference>
<evidence type="ECO:0000256" key="1">
    <source>
        <dbReference type="ARBA" id="ARBA00005306"/>
    </source>
</evidence>
<keyword evidence="13" id="KW-0808">Transferase</keyword>
<dbReference type="FunFam" id="1.10.150.380:FF:000001">
    <property type="entry name" value="Aspartyl/glutamyl-tRNA(Asn/Gln) amidotransferase subunit B"/>
    <property type="match status" value="1"/>
</dbReference>
<evidence type="ECO:0000256" key="3">
    <source>
        <dbReference type="ARBA" id="ARBA00016923"/>
    </source>
</evidence>
<dbReference type="NCBIfam" id="NF004014">
    <property type="entry name" value="PRK05477.1-4"/>
    <property type="match status" value="1"/>
</dbReference>
<comment type="caution">
    <text evidence="13">The sequence shown here is derived from an EMBL/GenBank/DDBJ whole genome shotgun (WGS) entry which is preliminary data.</text>
</comment>
<dbReference type="GO" id="GO:0006412">
    <property type="term" value="P:translation"/>
    <property type="evidence" value="ECO:0007669"/>
    <property type="project" value="UniProtKB-UniRule"/>
</dbReference>
<dbReference type="SUPFAM" id="SSF55931">
    <property type="entry name" value="Glutamine synthetase/guanido kinase"/>
    <property type="match status" value="1"/>
</dbReference>
<comment type="subunit">
    <text evidence="2 11">Heterotrimer of A, B and C subunits.</text>
</comment>
<dbReference type="RefSeq" id="WP_095549510.1">
    <property type="nucleotide sequence ID" value="NZ_CP156659.1"/>
</dbReference>
<dbReference type="GO" id="GO:0016740">
    <property type="term" value="F:transferase activity"/>
    <property type="evidence" value="ECO:0007669"/>
    <property type="project" value="UniProtKB-KW"/>
</dbReference>
<dbReference type="AlphaFoldDB" id="A0A2A2ACE7"/>
<feature type="domain" description="Asn/Gln amidotransferase" evidence="12">
    <location>
        <begin position="332"/>
        <end position="480"/>
    </location>
</feature>
<keyword evidence="4 11" id="KW-0436">Ligase</keyword>
<dbReference type="InterPro" id="IPR042114">
    <property type="entry name" value="GatB_C_1"/>
</dbReference>
<dbReference type="PANTHER" id="PTHR11659:SF0">
    <property type="entry name" value="GLUTAMYL-TRNA(GLN) AMIDOTRANSFERASE SUBUNIT B, MITOCHONDRIAL"/>
    <property type="match status" value="1"/>
</dbReference>
<keyword evidence="7 11" id="KW-0648">Protein biosynthesis</keyword>
<dbReference type="Pfam" id="PF02934">
    <property type="entry name" value="GatB_N"/>
    <property type="match status" value="1"/>
</dbReference>
<dbReference type="Proteomes" id="UP000217999">
    <property type="component" value="Unassembled WGS sequence"/>
</dbReference>
<name>A0A2A2ACE7_9BURK</name>
<dbReference type="InterPro" id="IPR017959">
    <property type="entry name" value="Asn/Gln-tRNA_amidoTrfase_suB/E"/>
</dbReference>
<dbReference type="InterPro" id="IPR006075">
    <property type="entry name" value="Asn/Gln-tRNA_Trfase_suB/E_cat"/>
</dbReference>